<dbReference type="Pfam" id="PF01041">
    <property type="entry name" value="DegT_DnrJ_EryC1"/>
    <property type="match status" value="1"/>
</dbReference>
<evidence type="ECO:0000313" key="6">
    <source>
        <dbReference type="EMBL" id="TRO65116.1"/>
    </source>
</evidence>
<keyword evidence="6" id="KW-0032">Aminotransferase</keyword>
<dbReference type="SUPFAM" id="SSF53383">
    <property type="entry name" value="PLP-dependent transferases"/>
    <property type="match status" value="1"/>
</dbReference>
<proteinExistence type="inferred from homology"/>
<dbReference type="GO" id="GO:0008483">
    <property type="term" value="F:transaminase activity"/>
    <property type="evidence" value="ECO:0007669"/>
    <property type="project" value="UniProtKB-KW"/>
</dbReference>
<dbReference type="OrthoDB" id="9810913at2"/>
<dbReference type="PANTHER" id="PTHR30244:SF9">
    <property type="entry name" value="PROTEIN RV3402C"/>
    <property type="match status" value="1"/>
</dbReference>
<keyword evidence="7" id="KW-1185">Reference proteome</keyword>
<dbReference type="PIRSF" id="PIRSF000390">
    <property type="entry name" value="PLP_StrS"/>
    <property type="match status" value="1"/>
</dbReference>
<dbReference type="EMBL" id="VHSF01000002">
    <property type="protein sequence ID" value="TRO65116.1"/>
    <property type="molecule type" value="Genomic_DNA"/>
</dbReference>
<dbReference type="Proteomes" id="UP000315131">
    <property type="component" value="Unassembled WGS sequence"/>
</dbReference>
<keyword evidence="1 4" id="KW-0663">Pyridoxal phosphate</keyword>
<name>A0A550I2B7_9FLAO</name>
<sequence>MNSESKPIYVTQPSLAPLSEYVELMEEVWNSGILTHNGPKVQQLEAEVAEKFGLNNFSIVLNGTIALQMAIKALGLKGEIITTSFTWVATISAIKWEGCKPVFCDIDPGTLNIDENKIESLITDDTVAIMPVHVFGNPCNVEKIDSIAKKYNLKVIYDAAHAIGSTYNNKSLLSYGDISATSLHATKLFNTGEGGACIANSSELHEKLRRIRFFGHDQEKNVIEDGFNGKMTEIHAALGLANLKYFDKVLRDRQKKYFYYKNFLENKNSLSFQKLDLGTCNYSYFPVIFQSEHQLLQVEKKLNNNQIYPRRYFYPSVNTYTQIVDYQENPISEDISKRILCLPLYKDLTFDEIQRICNLVVESI</sequence>
<comment type="caution">
    <text evidence="6">The sequence shown here is derived from an EMBL/GenBank/DDBJ whole genome shotgun (WGS) entry which is preliminary data.</text>
</comment>
<reference evidence="6 7" key="1">
    <citation type="submission" date="2019-06" db="EMBL/GenBank/DDBJ databases">
        <title>Gramella sabulilitoris sp. nov., isolated from a marine sand.</title>
        <authorList>
            <person name="Yoon J.-H."/>
        </authorList>
    </citation>
    <scope>NUCLEOTIDE SEQUENCE [LARGE SCALE GENOMIC DNA]</scope>
    <source>
        <strain evidence="6 7">HSMS-1</strain>
    </source>
</reference>
<evidence type="ECO:0000256" key="5">
    <source>
        <dbReference type="RuleBase" id="RU004508"/>
    </source>
</evidence>
<dbReference type="PANTHER" id="PTHR30244">
    <property type="entry name" value="TRANSAMINASE"/>
    <property type="match status" value="1"/>
</dbReference>
<dbReference type="AlphaFoldDB" id="A0A550I2B7"/>
<feature type="active site" description="Proton acceptor" evidence="3">
    <location>
        <position position="187"/>
    </location>
</feature>
<organism evidence="6 7">
    <name type="scientific">Christiangramia sabulilitoris</name>
    <dbReference type="NCBI Taxonomy" id="2583991"/>
    <lineage>
        <taxon>Bacteria</taxon>
        <taxon>Pseudomonadati</taxon>
        <taxon>Bacteroidota</taxon>
        <taxon>Flavobacteriia</taxon>
        <taxon>Flavobacteriales</taxon>
        <taxon>Flavobacteriaceae</taxon>
        <taxon>Christiangramia</taxon>
    </lineage>
</organism>
<evidence type="ECO:0000256" key="3">
    <source>
        <dbReference type="PIRSR" id="PIRSR000390-1"/>
    </source>
</evidence>
<keyword evidence="6" id="KW-0808">Transferase</keyword>
<dbReference type="GO" id="GO:0030170">
    <property type="term" value="F:pyridoxal phosphate binding"/>
    <property type="evidence" value="ECO:0007669"/>
    <property type="project" value="TreeGrafter"/>
</dbReference>
<dbReference type="Gene3D" id="3.40.640.10">
    <property type="entry name" value="Type I PLP-dependent aspartate aminotransferase-like (Major domain)"/>
    <property type="match status" value="1"/>
</dbReference>
<dbReference type="InterPro" id="IPR015421">
    <property type="entry name" value="PyrdxlP-dep_Trfase_major"/>
</dbReference>
<dbReference type="InterPro" id="IPR015424">
    <property type="entry name" value="PyrdxlP-dep_Trfase"/>
</dbReference>
<dbReference type="GO" id="GO:0000271">
    <property type="term" value="P:polysaccharide biosynthetic process"/>
    <property type="evidence" value="ECO:0007669"/>
    <property type="project" value="TreeGrafter"/>
</dbReference>
<dbReference type="InterPro" id="IPR000653">
    <property type="entry name" value="DegT/StrS_aminotransferase"/>
</dbReference>
<evidence type="ECO:0000256" key="2">
    <source>
        <dbReference type="ARBA" id="ARBA00037999"/>
    </source>
</evidence>
<evidence type="ECO:0000256" key="1">
    <source>
        <dbReference type="ARBA" id="ARBA00022898"/>
    </source>
</evidence>
<dbReference type="CDD" id="cd00616">
    <property type="entry name" value="AHBA_syn"/>
    <property type="match status" value="1"/>
</dbReference>
<protein>
    <submittedName>
        <fullName evidence="6">DegT/DnrJ/EryC1/StrS family aminotransferase</fullName>
    </submittedName>
</protein>
<evidence type="ECO:0000313" key="7">
    <source>
        <dbReference type="Proteomes" id="UP000315131"/>
    </source>
</evidence>
<accession>A0A550I2B7</accession>
<dbReference type="RefSeq" id="WP_143410410.1">
    <property type="nucleotide sequence ID" value="NZ_VHSF01000002.1"/>
</dbReference>
<evidence type="ECO:0000256" key="4">
    <source>
        <dbReference type="PIRSR" id="PIRSR000390-2"/>
    </source>
</evidence>
<comment type="similarity">
    <text evidence="2 5">Belongs to the DegT/DnrJ/EryC1 family.</text>
</comment>
<feature type="modified residue" description="N6-(pyridoxal phosphate)lysine" evidence="4">
    <location>
        <position position="187"/>
    </location>
</feature>
<gene>
    <name evidence="6" type="ORF">FGM01_06835</name>
</gene>